<dbReference type="EMBL" id="LGHB01000058">
    <property type="protein sequence ID" value="KUK94175.1"/>
    <property type="molecule type" value="Genomic_DNA"/>
</dbReference>
<dbReference type="SUPFAM" id="SSF55729">
    <property type="entry name" value="Acyl-CoA N-acyltransferases (Nat)"/>
    <property type="match status" value="1"/>
</dbReference>
<dbReference type="InterPro" id="IPR016181">
    <property type="entry name" value="Acyl_CoA_acyltransferase"/>
</dbReference>
<keyword evidence="2" id="KW-0012">Acyltransferase</keyword>
<dbReference type="PANTHER" id="PTHR43877:SF2">
    <property type="entry name" value="AMINOALKYLPHOSPHONATE N-ACETYLTRANSFERASE-RELATED"/>
    <property type="match status" value="1"/>
</dbReference>
<dbReference type="Proteomes" id="UP000057043">
    <property type="component" value="Unassembled WGS sequence"/>
</dbReference>
<feature type="domain" description="N-acetyltransferase" evidence="3">
    <location>
        <begin position="4"/>
        <end position="166"/>
    </location>
</feature>
<dbReference type="EMBL" id="LGFT01000078">
    <property type="protein sequence ID" value="KUK43393.1"/>
    <property type="molecule type" value="Genomic_DNA"/>
</dbReference>
<evidence type="ECO:0000259" key="3">
    <source>
        <dbReference type="PROSITE" id="PS51186"/>
    </source>
</evidence>
<evidence type="ECO:0000313" key="6">
    <source>
        <dbReference type="Proteomes" id="UP000053961"/>
    </source>
</evidence>
<name>A0A117LEX2_9EURY</name>
<dbReference type="AlphaFoldDB" id="A0A117LEX2"/>
<evidence type="ECO:0000256" key="2">
    <source>
        <dbReference type="ARBA" id="ARBA00023315"/>
    </source>
</evidence>
<evidence type="ECO:0000313" key="4">
    <source>
        <dbReference type="EMBL" id="KUK43393.1"/>
    </source>
</evidence>
<gene>
    <name evidence="4" type="ORF">XD72_2235</name>
    <name evidence="5" type="ORF">XE07_2225</name>
</gene>
<evidence type="ECO:0000313" key="5">
    <source>
        <dbReference type="EMBL" id="KUK94175.1"/>
    </source>
</evidence>
<dbReference type="PANTHER" id="PTHR43877">
    <property type="entry name" value="AMINOALKYLPHOSPHONATE N-ACETYLTRANSFERASE-RELATED-RELATED"/>
    <property type="match status" value="1"/>
</dbReference>
<organism evidence="4 7">
    <name type="scientific">Methanothrix harundinacea</name>
    <dbReference type="NCBI Taxonomy" id="301375"/>
    <lineage>
        <taxon>Archaea</taxon>
        <taxon>Methanobacteriati</taxon>
        <taxon>Methanobacteriota</taxon>
        <taxon>Stenosarchaea group</taxon>
        <taxon>Methanomicrobia</taxon>
        <taxon>Methanotrichales</taxon>
        <taxon>Methanotrichaceae</taxon>
        <taxon>Methanothrix</taxon>
    </lineage>
</organism>
<evidence type="ECO:0000256" key="1">
    <source>
        <dbReference type="ARBA" id="ARBA00022679"/>
    </source>
</evidence>
<dbReference type="CDD" id="cd04301">
    <property type="entry name" value="NAT_SF"/>
    <property type="match status" value="1"/>
</dbReference>
<dbReference type="GO" id="GO:0016747">
    <property type="term" value="F:acyltransferase activity, transferring groups other than amino-acyl groups"/>
    <property type="evidence" value="ECO:0007669"/>
    <property type="project" value="InterPro"/>
</dbReference>
<reference evidence="6 7" key="2">
    <citation type="journal article" date="2015" name="MBio">
        <title>Genome-Resolved Metagenomic Analysis Reveals Roles for Candidate Phyla and Other Microbial Community Members in Biogeochemical Transformations in Oil Reservoirs.</title>
        <authorList>
            <person name="Hu P."/>
            <person name="Tom L."/>
            <person name="Singh A."/>
            <person name="Thomas B.C."/>
            <person name="Baker B.J."/>
            <person name="Piceno Y.M."/>
            <person name="Andersen G.L."/>
            <person name="Banfield J.F."/>
        </authorList>
    </citation>
    <scope>NUCLEOTIDE SEQUENCE [LARGE SCALE GENOMIC DNA]</scope>
    <source>
        <strain evidence="4">57_489</strain>
    </source>
</reference>
<dbReference type="PROSITE" id="PS51186">
    <property type="entry name" value="GNAT"/>
    <property type="match status" value="1"/>
</dbReference>
<dbReference type="Proteomes" id="UP000053961">
    <property type="component" value="Unassembled WGS sequence"/>
</dbReference>
<accession>A0A117LEX2</accession>
<dbReference type="InterPro" id="IPR050832">
    <property type="entry name" value="Bact_Acetyltransf"/>
</dbReference>
<evidence type="ECO:0000313" key="7">
    <source>
        <dbReference type="Proteomes" id="UP000057043"/>
    </source>
</evidence>
<dbReference type="Pfam" id="PF00583">
    <property type="entry name" value="Acetyltransf_1"/>
    <property type="match status" value="1"/>
</dbReference>
<proteinExistence type="predicted"/>
<dbReference type="Gene3D" id="3.40.630.30">
    <property type="match status" value="1"/>
</dbReference>
<comment type="caution">
    <text evidence="4">The sequence shown here is derived from an EMBL/GenBank/DDBJ whole genome shotgun (WGS) entry which is preliminary data.</text>
</comment>
<sequence>MANFSLRRARMEDVSAIVRLCIETIPEVYGPIITAEALLPWVEGDVVEGLVEEQWPRMIVVEAAEEAGIVESEGSGDVVGVAAASGDAVDLLWVHPRHHTRGIGTALLDRVEAEMRAEGYRTGRLCCFTENLRAMGFYLARGWTVVGEGVNEETGAPETRLEKSLLAGIEE</sequence>
<dbReference type="PATRIC" id="fig|301375.6.peg.645"/>
<protein>
    <submittedName>
        <fullName evidence="4">GCN5-related N-acetyltransferase</fullName>
    </submittedName>
</protein>
<dbReference type="InterPro" id="IPR000182">
    <property type="entry name" value="GNAT_dom"/>
</dbReference>
<keyword evidence="1 4" id="KW-0808">Transferase</keyword>
<reference evidence="5" key="1">
    <citation type="journal article" date="2015" name="MBio">
        <title>Genome-resolved metagenomic analysis reveals roles for candidate phyla and other microbial community members in biogeochemical transformations in oil reservoirs.</title>
        <authorList>
            <person name="Hu P."/>
            <person name="Tom L."/>
            <person name="Singh A."/>
            <person name="Thomas B.C."/>
            <person name="Baker B.J."/>
            <person name="Piceno Y.M."/>
            <person name="Andersen G.L."/>
            <person name="Banfield J.F."/>
        </authorList>
    </citation>
    <scope>NUCLEOTIDE SEQUENCE [LARGE SCALE GENOMIC DNA]</scope>
    <source>
        <strain evidence="5">56_747</strain>
    </source>
</reference>